<dbReference type="Proteomes" id="UP000028501">
    <property type="component" value="Chromosome"/>
</dbReference>
<name>A0A075WGQ6_ARCFL</name>
<dbReference type="EMBL" id="CP006577">
    <property type="protein sequence ID" value="AIG98279.1"/>
    <property type="molecule type" value="Genomic_DNA"/>
</dbReference>
<evidence type="ECO:0000313" key="2">
    <source>
        <dbReference type="Proteomes" id="UP000028501"/>
    </source>
</evidence>
<accession>A0A075WGQ6</accession>
<dbReference type="AlphaFoldDB" id="A0A075WGQ6"/>
<dbReference type="KEGG" id="afg:AFULGI_00015120"/>
<sequence>MHMLREVGYKVSAGVVNILDSDWENAVELGEVVDEAPFSPISDSSHQKNIEMIEKSDAVVLANLSVGKGNYRNLLAALHAANLGKLVVVDRTPFKERNFAGKEAEELYIKILEKAVVVKREEEVLDAVRKLLG</sequence>
<protein>
    <recommendedName>
        <fullName evidence="3">Nucleoside 2-deoxyribosyltransferase</fullName>
    </recommendedName>
</protein>
<evidence type="ECO:0000313" key="1">
    <source>
        <dbReference type="EMBL" id="AIG98279.1"/>
    </source>
</evidence>
<proteinExistence type="predicted"/>
<dbReference type="HOGENOM" id="CLU_1901803_0_0_2"/>
<organism evidence="1 2">
    <name type="scientific">Archaeoglobus fulgidus DSM 8774</name>
    <dbReference type="NCBI Taxonomy" id="1344584"/>
    <lineage>
        <taxon>Archaea</taxon>
        <taxon>Methanobacteriati</taxon>
        <taxon>Methanobacteriota</taxon>
        <taxon>Archaeoglobi</taxon>
        <taxon>Archaeoglobales</taxon>
        <taxon>Archaeoglobaceae</taxon>
        <taxon>Archaeoglobus</taxon>
    </lineage>
</organism>
<evidence type="ECO:0008006" key="3">
    <source>
        <dbReference type="Google" id="ProtNLM"/>
    </source>
</evidence>
<reference evidence="1 2" key="1">
    <citation type="submission" date="2013-07" db="EMBL/GenBank/DDBJ databases">
        <title>Genome of Archaeoglobus fulgidus.</title>
        <authorList>
            <person name="Fiebig A."/>
            <person name="Birkeland N.-K."/>
        </authorList>
    </citation>
    <scope>NUCLEOTIDE SEQUENCE [LARGE SCALE GENOMIC DNA]</scope>
    <source>
        <strain evidence="1 2">DSM 8774</strain>
    </source>
</reference>
<gene>
    <name evidence="1" type="ORF">AFULGI_00015120</name>
</gene>